<evidence type="ECO:0000313" key="1">
    <source>
        <dbReference type="EMBL" id="KAI4324948.1"/>
    </source>
</evidence>
<proteinExistence type="predicted"/>
<organism evidence="1 2">
    <name type="scientific">Melastoma candidum</name>
    <dbReference type="NCBI Taxonomy" id="119954"/>
    <lineage>
        <taxon>Eukaryota</taxon>
        <taxon>Viridiplantae</taxon>
        <taxon>Streptophyta</taxon>
        <taxon>Embryophyta</taxon>
        <taxon>Tracheophyta</taxon>
        <taxon>Spermatophyta</taxon>
        <taxon>Magnoliopsida</taxon>
        <taxon>eudicotyledons</taxon>
        <taxon>Gunneridae</taxon>
        <taxon>Pentapetalae</taxon>
        <taxon>rosids</taxon>
        <taxon>malvids</taxon>
        <taxon>Myrtales</taxon>
        <taxon>Melastomataceae</taxon>
        <taxon>Melastomatoideae</taxon>
        <taxon>Melastomateae</taxon>
        <taxon>Melastoma</taxon>
    </lineage>
</organism>
<evidence type="ECO:0000313" key="2">
    <source>
        <dbReference type="Proteomes" id="UP001057402"/>
    </source>
</evidence>
<comment type="caution">
    <text evidence="1">The sequence shown here is derived from an EMBL/GenBank/DDBJ whole genome shotgun (WGS) entry which is preliminary data.</text>
</comment>
<accession>A0ACB9MMP2</accession>
<dbReference type="Proteomes" id="UP001057402">
    <property type="component" value="Chromosome 9"/>
</dbReference>
<name>A0ACB9MMP2_9MYRT</name>
<gene>
    <name evidence="1" type="ORF">MLD38_030389</name>
</gene>
<sequence length="328" mass="36240">MSASGQPLPFQLLGIQLNPDGTLSRPTLPNSPSVSDPNIPVPLLSKDIPVSPSRGTWFRIHLRCDLILGKPREKLPLIVFFHGGGFILFSAASSVQDNFFEDLALLIPAVVVSVDYRLAPEHRLPAAYDDALEALAVIGTTKDEWILTFADLSNCYLMGCSSGGNIAYHVGLRVATGNLDDLKPLNIRGLILHQPFFGGMKRTESELRLFDNRTFPMVVSDLMWELALPVGSDRDHEYCNPTVDSNTGLAALEKVRSLGWKVLVTSGGDDPMVDRHYELVKMLEEKGVWVASRFSEGYLHGFEVHKREWGKILVHIIKDFVSATTSEG</sequence>
<dbReference type="EMBL" id="CM042888">
    <property type="protein sequence ID" value="KAI4324948.1"/>
    <property type="molecule type" value="Genomic_DNA"/>
</dbReference>
<keyword evidence="2" id="KW-1185">Reference proteome</keyword>
<reference evidence="2" key="1">
    <citation type="journal article" date="2023" name="Front. Plant Sci.">
        <title>Chromosomal-level genome assembly of Melastoma candidum provides insights into trichome evolution.</title>
        <authorList>
            <person name="Zhong Y."/>
            <person name="Wu W."/>
            <person name="Sun C."/>
            <person name="Zou P."/>
            <person name="Liu Y."/>
            <person name="Dai S."/>
            <person name="Zhou R."/>
        </authorList>
    </citation>
    <scope>NUCLEOTIDE SEQUENCE [LARGE SCALE GENOMIC DNA]</scope>
</reference>
<protein>
    <submittedName>
        <fullName evidence="1">Uncharacterized protein</fullName>
    </submittedName>
</protein>